<dbReference type="EMBL" id="JBHUDG010000004">
    <property type="protein sequence ID" value="MFD1629464.1"/>
    <property type="molecule type" value="Genomic_DNA"/>
</dbReference>
<accession>A0ABW4IBV0</accession>
<keyword evidence="4" id="KW-1185">Reference proteome</keyword>
<name>A0ABW4IBV0_9SPHI</name>
<dbReference type="SUPFAM" id="SSF51445">
    <property type="entry name" value="(Trans)glycosidases"/>
    <property type="match status" value="1"/>
</dbReference>
<dbReference type="RefSeq" id="WP_379661843.1">
    <property type="nucleotide sequence ID" value="NZ_JBHUDG010000004.1"/>
</dbReference>
<organism evidence="3 4">
    <name type="scientific">Pseudopedobacter beijingensis</name>
    <dbReference type="NCBI Taxonomy" id="1207056"/>
    <lineage>
        <taxon>Bacteria</taxon>
        <taxon>Pseudomonadati</taxon>
        <taxon>Bacteroidota</taxon>
        <taxon>Sphingobacteriia</taxon>
        <taxon>Sphingobacteriales</taxon>
        <taxon>Sphingobacteriaceae</taxon>
        <taxon>Pseudopedobacter</taxon>
    </lineage>
</organism>
<keyword evidence="1" id="KW-0732">Signal</keyword>
<feature type="domain" description="DUF4434" evidence="2">
    <location>
        <begin position="27"/>
        <end position="313"/>
    </location>
</feature>
<protein>
    <submittedName>
        <fullName evidence="3">DUF4434 domain-containing protein</fullName>
    </submittedName>
</protein>
<comment type="caution">
    <text evidence="3">The sequence shown here is derived from an EMBL/GenBank/DDBJ whole genome shotgun (WGS) entry which is preliminary data.</text>
</comment>
<feature type="signal peptide" evidence="1">
    <location>
        <begin position="1"/>
        <end position="20"/>
    </location>
</feature>
<dbReference type="Pfam" id="PF14488">
    <property type="entry name" value="DUF4434"/>
    <property type="match status" value="1"/>
</dbReference>
<dbReference type="InterPro" id="IPR017853">
    <property type="entry name" value="GH"/>
</dbReference>
<evidence type="ECO:0000313" key="3">
    <source>
        <dbReference type="EMBL" id="MFD1629464.1"/>
    </source>
</evidence>
<feature type="chain" id="PRO_5045104168" evidence="1">
    <location>
        <begin position="21"/>
        <end position="503"/>
    </location>
</feature>
<gene>
    <name evidence="3" type="ORF">ACFSAH_06205</name>
</gene>
<reference evidence="4" key="1">
    <citation type="journal article" date="2019" name="Int. J. Syst. Evol. Microbiol.">
        <title>The Global Catalogue of Microorganisms (GCM) 10K type strain sequencing project: providing services to taxonomists for standard genome sequencing and annotation.</title>
        <authorList>
            <consortium name="The Broad Institute Genomics Platform"/>
            <consortium name="The Broad Institute Genome Sequencing Center for Infectious Disease"/>
            <person name="Wu L."/>
            <person name="Ma J."/>
        </authorList>
    </citation>
    <scope>NUCLEOTIDE SEQUENCE [LARGE SCALE GENOMIC DNA]</scope>
    <source>
        <strain evidence="4">CCUG 53762</strain>
    </source>
</reference>
<sequence>MKMWINIIVITLLTLGCSFAQTTKQVKGTWVNLPYQDVRNKYMNPKHVNYTDPLFWHTKIKEYAEMGLSYIVIMAVANEEKSFYPSQFMALAYPQGQESPVEAIMNAADKYGMNVFMSCGWAINQDDDIRRPEIKVIQQKIMRETAELFSKHKSFYGWYLPVEDSLSPVLPDQSVEAVNTLTETAKSLTPNAKIMISPYGIWNADIRNRKFADQIKKLKVDIIAYQDEVGCVREPFPIKRVKENFQILGQIHKETKIEFWANVESFTWEKEDNSRESALVPAAFSRYLSQIVGASMSGAKEIVSFSIYGIMDKSTSEMPIGQPIGSAKFYSDYTDWQNGIGRWPLLEKTFMGNVNNLATGKYVKFNTLPSSKINKGKLTDNSYGYEDPSDSNWLSFENGIMNFEVDLKKIINIKSIAVRFLHYRKENVLLPNIVDFYVSSDGRKFKKAKTIAMEASPNDRHDSWIDIAMVGDLNETARFIKIIAEGDKDGQILSDEVLVNPVF</sequence>
<dbReference type="Proteomes" id="UP001597118">
    <property type="component" value="Unassembled WGS sequence"/>
</dbReference>
<dbReference type="Gene3D" id="2.60.120.260">
    <property type="entry name" value="Galactose-binding domain-like"/>
    <property type="match status" value="1"/>
</dbReference>
<evidence type="ECO:0000259" key="2">
    <source>
        <dbReference type="Pfam" id="PF14488"/>
    </source>
</evidence>
<proteinExistence type="predicted"/>
<evidence type="ECO:0000256" key="1">
    <source>
        <dbReference type="SAM" id="SignalP"/>
    </source>
</evidence>
<dbReference type="Gene3D" id="3.20.20.80">
    <property type="entry name" value="Glycosidases"/>
    <property type="match status" value="1"/>
</dbReference>
<dbReference type="PROSITE" id="PS51257">
    <property type="entry name" value="PROKAR_LIPOPROTEIN"/>
    <property type="match status" value="1"/>
</dbReference>
<evidence type="ECO:0000313" key="4">
    <source>
        <dbReference type="Proteomes" id="UP001597118"/>
    </source>
</evidence>
<dbReference type="InterPro" id="IPR027849">
    <property type="entry name" value="DUF4434"/>
</dbReference>